<comment type="catalytic activity">
    <reaction evidence="14">
        <text>cholesterol(in) = cholesterol(out)</text>
        <dbReference type="Rhea" id="RHEA:39747"/>
        <dbReference type="ChEBI" id="CHEBI:16113"/>
    </reaction>
</comment>
<evidence type="ECO:0000256" key="21">
    <source>
        <dbReference type="ARBA" id="ARBA00081721"/>
    </source>
</evidence>
<organism evidence="27 28">
    <name type="scientific">Sus scrofa</name>
    <name type="common">Pig</name>
    <dbReference type="NCBI Taxonomy" id="9823"/>
    <lineage>
        <taxon>Eukaryota</taxon>
        <taxon>Metazoa</taxon>
        <taxon>Chordata</taxon>
        <taxon>Craniata</taxon>
        <taxon>Vertebrata</taxon>
        <taxon>Euteleostomi</taxon>
        <taxon>Mammalia</taxon>
        <taxon>Eutheria</taxon>
        <taxon>Laurasiatheria</taxon>
        <taxon>Artiodactyla</taxon>
        <taxon>Suina</taxon>
        <taxon>Suidae</taxon>
        <taxon>Sus</taxon>
    </lineage>
</organism>
<dbReference type="Pfam" id="PF00008">
    <property type="entry name" value="EGF"/>
    <property type="match status" value="2"/>
</dbReference>
<dbReference type="SMART" id="SM00179">
    <property type="entry name" value="EGF_CA"/>
    <property type="match status" value="15"/>
</dbReference>
<comment type="subcellular location">
    <subcellularLocation>
        <location evidence="1">Secreted</location>
        <location evidence="1">Extracellular space</location>
        <location evidence="1">Extracellular matrix</location>
    </subcellularLocation>
</comment>
<dbReference type="InterPro" id="IPR050751">
    <property type="entry name" value="ECM_structural_protein"/>
</dbReference>
<dbReference type="FunFam" id="2.10.25.10:FF:000077">
    <property type="entry name" value="Latent-transforming growth factor beta-binding protein 3 isoform 1"/>
    <property type="match status" value="1"/>
</dbReference>
<dbReference type="GO" id="GO:0019838">
    <property type="term" value="F:growth factor binding"/>
    <property type="evidence" value="ECO:0007669"/>
    <property type="project" value="UniProtKB-KW"/>
</dbReference>
<dbReference type="FunFam" id="2.10.25.10:FF:000364">
    <property type="entry name" value="Latent transforming growth factor beta binding protein 2"/>
    <property type="match status" value="1"/>
</dbReference>
<dbReference type="GO" id="GO:0008201">
    <property type="term" value="F:heparin binding"/>
    <property type="evidence" value="ECO:0007669"/>
    <property type="project" value="UniProtKB-KW"/>
</dbReference>
<evidence type="ECO:0000256" key="7">
    <source>
        <dbReference type="ARBA" id="ARBA00022674"/>
    </source>
</evidence>
<feature type="domain" description="TB" evidence="26">
    <location>
        <begin position="541"/>
        <end position="584"/>
    </location>
</feature>
<dbReference type="InterPro" id="IPR036773">
    <property type="entry name" value="TB_dom_sf"/>
</dbReference>
<feature type="domain" description="TB" evidence="26">
    <location>
        <begin position="1491"/>
        <end position="1543"/>
    </location>
</feature>
<comment type="subunit">
    <text evidence="19">Forms part of the large latent transforming growth factor beta precursor complex; removal is essential for activation of complex. Interacts with SDC4. Interacts (via C-terminal domain) with FBN1 (via N-terminal domain) in a Ca(+2)-dependent manner.</text>
</comment>
<reference evidence="27" key="1">
    <citation type="submission" date="2025-08" db="UniProtKB">
        <authorList>
            <consortium name="Ensembl"/>
        </authorList>
    </citation>
    <scope>IDENTIFICATION</scope>
</reference>
<keyword evidence="8 24" id="KW-0732">Signal</keyword>
<evidence type="ECO:0000256" key="5">
    <source>
        <dbReference type="ARBA" id="ARBA00022530"/>
    </source>
</evidence>
<dbReference type="Pfam" id="PF00683">
    <property type="entry name" value="TB"/>
    <property type="match status" value="4"/>
</dbReference>
<feature type="compositionally biased region" description="Basic and acidic residues" evidence="23">
    <location>
        <begin position="738"/>
        <end position="747"/>
    </location>
</feature>
<feature type="domain" description="TB" evidence="26">
    <location>
        <begin position="1318"/>
        <end position="1370"/>
    </location>
</feature>
<feature type="region of interest" description="Disordered" evidence="23">
    <location>
        <begin position="484"/>
        <end position="532"/>
    </location>
</feature>
<keyword evidence="6 22" id="KW-0245">EGF-like domain</keyword>
<evidence type="ECO:0000313" key="28">
    <source>
        <dbReference type="Proteomes" id="UP000694727"/>
    </source>
</evidence>
<dbReference type="SUPFAM" id="SSF57196">
    <property type="entry name" value="EGF/Laminin"/>
    <property type="match status" value="6"/>
</dbReference>
<feature type="compositionally biased region" description="Polar residues" evidence="23">
    <location>
        <begin position="269"/>
        <end position="282"/>
    </location>
</feature>
<comment type="similarity">
    <text evidence="2">Belongs to the NPC2 family.</text>
</comment>
<dbReference type="CDD" id="cd00916">
    <property type="entry name" value="Npc2_like"/>
    <property type="match status" value="1"/>
</dbReference>
<dbReference type="FunFam" id="2.10.25.10:FF:000509">
    <property type="entry name" value="Latent transforming growth factor beta binding protein 2"/>
    <property type="match status" value="1"/>
</dbReference>
<dbReference type="PROSITE" id="PS51364">
    <property type="entry name" value="TB"/>
    <property type="match status" value="4"/>
</dbReference>
<evidence type="ECO:0000256" key="6">
    <source>
        <dbReference type="ARBA" id="ARBA00022536"/>
    </source>
</evidence>
<dbReference type="Proteomes" id="UP000694727">
    <property type="component" value="Unplaced"/>
</dbReference>
<dbReference type="PANTHER" id="PTHR24034:SF49">
    <property type="entry name" value="LATENT-TRANSFORMING GROWTH FACTOR BETA-BINDING PROTEIN 2"/>
    <property type="match status" value="1"/>
</dbReference>
<feature type="domain" description="EGF-like" evidence="25">
    <location>
        <begin position="1003"/>
        <end position="1043"/>
    </location>
</feature>
<dbReference type="FunFam" id="3.90.290.10:FF:000019">
    <property type="entry name" value="latent-transforming growth factor beta-binding protein 2 isoform X3"/>
    <property type="match status" value="1"/>
</dbReference>
<feature type="compositionally biased region" description="Polar residues" evidence="23">
    <location>
        <begin position="121"/>
        <end position="133"/>
    </location>
</feature>
<evidence type="ECO:0000256" key="12">
    <source>
        <dbReference type="ARBA" id="ARBA00023183"/>
    </source>
</evidence>
<evidence type="ECO:0000259" key="26">
    <source>
        <dbReference type="PROSITE" id="PS51364"/>
    </source>
</evidence>
<evidence type="ECO:0000256" key="17">
    <source>
        <dbReference type="ARBA" id="ARBA00046531"/>
    </source>
</evidence>
<feature type="domain" description="EGF-like" evidence="25">
    <location>
        <begin position="923"/>
        <end position="962"/>
    </location>
</feature>
<evidence type="ECO:0000259" key="25">
    <source>
        <dbReference type="PROSITE" id="PS50026"/>
    </source>
</evidence>
<feature type="domain" description="EGF-like" evidence="25">
    <location>
        <begin position="880"/>
        <end position="916"/>
    </location>
</feature>
<dbReference type="SUPFAM" id="SSF81296">
    <property type="entry name" value="E set domains"/>
    <property type="match status" value="1"/>
</dbReference>
<dbReference type="SMART" id="SM00737">
    <property type="entry name" value="ML"/>
    <property type="match status" value="1"/>
</dbReference>
<feature type="signal peptide" evidence="24">
    <location>
        <begin position="1"/>
        <end position="35"/>
    </location>
</feature>
<evidence type="ECO:0000256" key="4">
    <source>
        <dbReference type="ARBA" id="ARBA00022525"/>
    </source>
</evidence>
<gene>
    <name evidence="27" type="primary">LTBP2</name>
</gene>
<feature type="compositionally biased region" description="Low complexity" evidence="23">
    <location>
        <begin position="242"/>
        <end position="256"/>
    </location>
</feature>
<protein>
    <recommendedName>
        <fullName evidence="20">Latent-transforming growth factor beta-binding protein 2</fullName>
    </recommendedName>
    <alternativeName>
        <fullName evidence="13">Epididymal secretory protein E1</fullName>
    </alternativeName>
    <alternativeName>
        <fullName evidence="3">NPC intracellular cholesterol transporter 2</fullName>
    </alternativeName>
    <alternativeName>
        <fullName evidence="21">Niemann Pick type C2 protein homolog</fullName>
    </alternativeName>
</protein>
<evidence type="ECO:0000256" key="9">
    <source>
        <dbReference type="ARBA" id="ARBA00022737"/>
    </source>
</evidence>
<sequence>MRPSTTRRCPGRALRNPWRSFLPLTLALFVGLGHAQRDPVGRYEPAGRDANRLRRPGGSHPAAAAAKVYGLFRDQDASVPGLPPEERAQPGWGSARRPAETEARRPPRAQQPRRVQPPAQTWRSRSLSQQQPASRDRAAAALPRLGTVQRPRAARGRLTGRNVCGGQCCPGWTTANSTNHCIKPVCQPPCQNRGSCSRPQLCVCRSGFRGARCEEVIPEEEFDPQNSRPAPRRSAEGSPNLRRSSAARESSTARMRPPAPQPPPARTLSRLSQTHPSQQHMGLSQTVRLYPAAAASGQLTSNALPVGPGPERRDGAQQTAYVDHLSSPWGLNLTEKIKKIKIVFTPTICKQTCAHGRCANSCERGDTTTLYSQGGHGHDPKSGFRIYFCQIPCLNGGRCIGRDECWCPANSTGKFCHLPAPRLDPEPPERGPRHRTPLEGSLKQSTFTLPLSNQLASVNPSLVKVHIHHPPEASVQVHQVARVRGEAEGAPEENSVETRPSPRFPTGPGHSPWSSNSIPTRSREAPRPPPPAVPRLRPLLGRCYLSAVNGQCANPLLELTAQEDCCGSVGAFWGVTSCAPCPPRPASPVIENGQLECPQGYKRLNLTHCQDVNECLTLGLCEDSECVNTRGSYLCTCRPGLLLDPSRSRCVSDKAVSMQQGLCYRLLGPGTCALPLAQRITKQICCCSRVGKAWGSKCETCPLPGTEAFREICPAGHGYTYSSSDIRLSMRKAEEEELARPSWEHVQKSHGTPPGPADRQPLRAATGTWLEAGTIPDKGDTQAGQVTTSVTQLATWVPGDAIGRPTPSLPARGIPEAQEEEQVTAPTDVLVTPAPPAIDRCATGATNICGPGTCVNLPDGYKCICSPGYRLHPSQAYCTDDNECLRDPCKGRGRCVNRVGSYSCFCYPGYMLATSGATQECQDIDECEQPGLCSGGRCTNTVGSYHCECDQGYIMVRKGHCQDINECRHPGTCPDGRCVNSPGSYTCLPCEEGYRGQSGSCVDVNECLTPGVCAHGTCLNLEGSFRCSCEPGYEVTSDEKGCQDVDECASRASCPTGLCLNTEGSFTCSACESGYWVNEDGTACEDVDECADPQSRCLGGECKNTAGSYQCLCPQGFQLTNGSVCEDVDECVGEEYCAPRGECLNSHGSFFCLCAPGFASADGGTSCQDVDECAVTDRCLRGQCVNTEGSFNCLCETGFQPSPESEECVDIDECANDTVCGSHGYCDNTEGSFRCLCDQGFETSASGWDCVDVNECELMLAVCGTALCENVEGSFLCLCANDLEEYDAQEGHCRPRLAGGQSIPEASPGDRSPVPIRMECYSGQKGQPPCSSLLGRNTTQAECCCTQGTGWGDACDLCPAEDSVEFSEICPSGKGYVPVEGAWMFGQTTYTDADECVMFGPALCRNGRCLNTVPGYICLCNPGYHYDASRHKCEDHDECQDMACENGECVNTEGSFHCFCSPPLTLDLSQQRCVNSTSGLEDLPDHDIHTDICWKKVTNYVCSHPLHGRRTTYTECCCQDGEAWSQQCALCPPRSSEVYAQLCNVARIEAEREAGVHFRPGYEYGPGPEDLHYGLYGPEGAPFYNYLGPEDAIPEPLFPNTVSRPEDHTLVLEPPLQPSELQSHYVASHPENQAGFEGLQAEECGILNGCDNGRCVRVREGYTCDCFEGFQLDTAQMACVGSGVGVIKEVNVNPCPTQPCQLHKGQSYSVNVTFTSNTQSKGSKAVVHGIVMGVPIPFPIPDPDGCKSGINCPIQKDQTYSYLNKLPVKAEYPSIKLVVEWKLQDDNDQCLFCWQIPVQIES</sequence>
<feature type="region of interest" description="Disordered" evidence="23">
    <location>
        <begin position="418"/>
        <end position="439"/>
    </location>
</feature>
<dbReference type="InterPro" id="IPR017878">
    <property type="entry name" value="TB_dom"/>
</dbReference>
<feature type="domain" description="EGF-like" evidence="25">
    <location>
        <begin position="1086"/>
        <end position="1126"/>
    </location>
</feature>
<dbReference type="FunFam" id="2.10.25.10:FF:000115">
    <property type="entry name" value="latent-transforming growth factor beta-binding protein 4 isoform X2"/>
    <property type="match status" value="1"/>
</dbReference>
<evidence type="ECO:0000256" key="19">
    <source>
        <dbReference type="ARBA" id="ARBA00062144"/>
    </source>
</evidence>
<feature type="domain" description="TB" evidence="26">
    <location>
        <begin position="661"/>
        <end position="713"/>
    </location>
</feature>
<dbReference type="FunFam" id="2.60.40.770:FF:000001">
    <property type="entry name" value="NPC intracellular cholesterol transporter 2"/>
    <property type="match status" value="1"/>
</dbReference>
<dbReference type="InterPro" id="IPR000152">
    <property type="entry name" value="EGF-type_Asp/Asn_hydroxyl_site"/>
</dbReference>
<dbReference type="PROSITE" id="PS00022">
    <property type="entry name" value="EGF_1"/>
    <property type="match status" value="2"/>
</dbReference>
<feature type="disulfide bond" evidence="22">
    <location>
        <begin position="1439"/>
        <end position="1449"/>
    </location>
</feature>
<evidence type="ECO:0000256" key="2">
    <source>
        <dbReference type="ARBA" id="ARBA00006370"/>
    </source>
</evidence>
<dbReference type="InterPro" id="IPR001881">
    <property type="entry name" value="EGF-like_Ca-bd_dom"/>
</dbReference>
<dbReference type="PROSITE" id="PS50026">
    <property type="entry name" value="EGF_3"/>
    <property type="match status" value="13"/>
</dbReference>
<dbReference type="FunFam" id="2.10.25.10:FF:000273">
    <property type="entry name" value="Putative latent-transforming growth factor beta-binding protein 2"/>
    <property type="match status" value="1"/>
</dbReference>
<dbReference type="PROSITE" id="PS00010">
    <property type="entry name" value="ASX_HYDROXYL"/>
    <property type="match status" value="10"/>
</dbReference>
<dbReference type="SMART" id="SM00181">
    <property type="entry name" value="EGF"/>
    <property type="match status" value="17"/>
</dbReference>
<feature type="chain" id="PRO_5034343083" description="Latent-transforming growth factor beta-binding protein 2" evidence="24">
    <location>
        <begin position="36"/>
        <end position="1802"/>
    </location>
</feature>
<feature type="domain" description="EGF-like" evidence="25">
    <location>
        <begin position="385"/>
        <end position="417"/>
    </location>
</feature>
<dbReference type="Ensembl" id="ENSSSCT00025015274.1">
    <property type="protein sequence ID" value="ENSSSCP00025005994.1"/>
    <property type="gene ID" value="ENSSSCG00025011176.1"/>
</dbReference>
<feature type="domain" description="EGF-like" evidence="25">
    <location>
        <begin position="1392"/>
        <end position="1434"/>
    </location>
</feature>
<dbReference type="Gene3D" id="3.90.290.10">
    <property type="entry name" value="TGF-beta binding (TB) domain"/>
    <property type="match status" value="4"/>
</dbReference>
<dbReference type="CDD" id="cd00054">
    <property type="entry name" value="EGF_CA"/>
    <property type="match status" value="12"/>
</dbReference>
<dbReference type="InterPro" id="IPR018097">
    <property type="entry name" value="EGF_Ca-bd_CS"/>
</dbReference>
<feature type="disulfide bond" evidence="22">
    <location>
        <begin position="389"/>
        <end position="399"/>
    </location>
</feature>
<keyword evidence="5" id="KW-0272">Extracellular matrix</keyword>
<evidence type="ECO:0000256" key="13">
    <source>
        <dbReference type="ARBA" id="ARBA00032516"/>
    </source>
</evidence>
<name>A0A8D0R1R5_PIG</name>
<dbReference type="InterPro" id="IPR014756">
    <property type="entry name" value="Ig_E-set"/>
</dbReference>
<keyword evidence="11" id="KW-0325">Glycoprotein</keyword>
<dbReference type="InterPro" id="IPR013032">
    <property type="entry name" value="EGF-like_CS"/>
</dbReference>
<keyword evidence="10 22" id="KW-1015">Disulfide bond</keyword>
<keyword evidence="4" id="KW-0964">Secreted</keyword>
<dbReference type="GO" id="GO:0005509">
    <property type="term" value="F:calcium ion binding"/>
    <property type="evidence" value="ECO:0007669"/>
    <property type="project" value="InterPro"/>
</dbReference>
<feature type="disulfide bond" evidence="22">
    <location>
        <begin position="407"/>
        <end position="416"/>
    </location>
</feature>
<dbReference type="FunFam" id="2.10.25.10:FF:000469">
    <property type="entry name" value="Latent transforming growth factor beta binding protein 2"/>
    <property type="match status" value="1"/>
</dbReference>
<dbReference type="Gene3D" id="2.60.40.770">
    <property type="match status" value="1"/>
</dbReference>
<dbReference type="FunFam" id="3.90.290.10:FF:000002">
    <property type="entry name" value="Latent-transforming growth factor beta-binding protein 3 isoform 1"/>
    <property type="match status" value="1"/>
</dbReference>
<evidence type="ECO:0000256" key="22">
    <source>
        <dbReference type="PROSITE-ProRule" id="PRU00076"/>
    </source>
</evidence>
<dbReference type="FunFam" id="3.90.290.10:FF:000004">
    <property type="entry name" value="latent-transforming growth factor beta-binding protein 1 isoform X1"/>
    <property type="match status" value="1"/>
</dbReference>
<dbReference type="Pfam" id="PF02221">
    <property type="entry name" value="E1_DerP2_DerF2"/>
    <property type="match status" value="1"/>
</dbReference>
<dbReference type="FunFam" id="3.90.290.10:FF:000001">
    <property type="entry name" value="Latent-transforming growth factor beta-binding protein 3 isoform 1"/>
    <property type="match status" value="1"/>
</dbReference>
<evidence type="ECO:0000256" key="24">
    <source>
        <dbReference type="SAM" id="SignalP"/>
    </source>
</evidence>
<dbReference type="InterPro" id="IPR009030">
    <property type="entry name" value="Growth_fac_rcpt_cys_sf"/>
</dbReference>
<dbReference type="PROSITE" id="PS01187">
    <property type="entry name" value="EGF_CA"/>
    <property type="match status" value="5"/>
</dbReference>
<dbReference type="SUPFAM" id="SSF57184">
    <property type="entry name" value="Growth factor receptor domain"/>
    <property type="match status" value="3"/>
</dbReference>
<evidence type="ECO:0000256" key="11">
    <source>
        <dbReference type="ARBA" id="ARBA00023180"/>
    </source>
</evidence>
<dbReference type="FunFam" id="2.10.25.10:FF:000024">
    <property type="entry name" value="Putative latent-transforming growth factor beta-binding protein 2"/>
    <property type="match status" value="4"/>
</dbReference>
<comment type="function">
    <text evidence="16">Intracellular cholesterol transporter which acts in concert with NPC1 and plays an important role in the egress of cholesterol from the lysosomal compartment. Unesterified cholesterol that has been released from LDLs in the lumen of the late endosomes/lysosomes is transferred by NPC2 to the cholesterol-binding pocket in the N-terminal domain of NPC1. May bind and mobilize cholesterol that is associated with membranes. NPC2 binds cholesterol with a 1:1 stoichiometry. Can bind a variety of sterols, including lathosterol, desmosterol and the plant sterols stigmasterol and beta-sitosterol. The secreted form of NCP2 regulates biliary cholesterol secretion via stimulation of ABCG5/ABCG8-mediated cholesterol transport.</text>
</comment>
<proteinExistence type="inferred from homology"/>
<comment type="similarity">
    <text evidence="15">Belongs to the LTBP family.</text>
</comment>
<evidence type="ECO:0000256" key="23">
    <source>
        <dbReference type="SAM" id="MobiDB-lite"/>
    </source>
</evidence>
<feature type="domain" description="EGF-like" evidence="25">
    <location>
        <begin position="1210"/>
        <end position="1247"/>
    </location>
</feature>
<feature type="region of interest" description="Disordered" evidence="23">
    <location>
        <begin position="37"/>
        <end position="61"/>
    </location>
</feature>
<feature type="compositionally biased region" description="Low complexity" evidence="23">
    <location>
        <begin position="108"/>
        <end position="120"/>
    </location>
</feature>
<dbReference type="FunFam" id="2.10.25.10:FF:000014">
    <property type="entry name" value="Latent-transforming growth factor beta-binding protein 3"/>
    <property type="match status" value="1"/>
</dbReference>
<comment type="caution">
    <text evidence="22">Lacks conserved residue(s) required for the propagation of feature annotation.</text>
</comment>
<feature type="domain" description="EGF-like" evidence="25">
    <location>
        <begin position="1169"/>
        <end position="1206"/>
    </location>
</feature>
<evidence type="ECO:0000256" key="20">
    <source>
        <dbReference type="ARBA" id="ARBA00072997"/>
    </source>
</evidence>
<evidence type="ECO:0000256" key="1">
    <source>
        <dbReference type="ARBA" id="ARBA00004498"/>
    </source>
</evidence>
<dbReference type="SUPFAM" id="SSF57581">
    <property type="entry name" value="TB module/8-cys domain"/>
    <property type="match status" value="4"/>
</dbReference>
<feature type="region of interest" description="Disordered" evidence="23">
    <location>
        <begin position="220"/>
        <end position="282"/>
    </location>
</feature>
<evidence type="ECO:0000256" key="3">
    <source>
        <dbReference type="ARBA" id="ARBA00021477"/>
    </source>
</evidence>
<dbReference type="PROSITE" id="PS01186">
    <property type="entry name" value="EGF_2"/>
    <property type="match status" value="7"/>
</dbReference>
<feature type="domain" description="EGF-like" evidence="25">
    <location>
        <begin position="182"/>
        <end position="214"/>
    </location>
</feature>
<feature type="region of interest" description="Disordered" evidence="23">
    <location>
        <begin position="738"/>
        <end position="761"/>
    </location>
</feature>
<dbReference type="Pfam" id="PF07645">
    <property type="entry name" value="EGF_CA"/>
    <property type="match status" value="12"/>
</dbReference>
<dbReference type="InterPro" id="IPR049883">
    <property type="entry name" value="NOTCH1_EGF-like"/>
</dbReference>
<comment type="subunit">
    <text evidence="17">Interacts with NPC1 (via the second lumenal domain) in a cholestrol-dependent manner. Interacts with NUS1/NgBR, the interaction stabilizes NCP2 and regulates cholesterol trafficking. Interacts with DHDDS. Interacts with NEDD4L (via C2 domain). Interacts with NPC1L1.</text>
</comment>
<keyword evidence="12" id="KW-0340">Growth factor binding</keyword>
<dbReference type="FunFam" id="2.10.25.10:FF:000046">
    <property type="entry name" value="Latent-transforming growth factor beta-binding protein 1 isoform x2"/>
    <property type="match status" value="1"/>
</dbReference>
<dbReference type="FunFam" id="2.10.25.10:FF:000205">
    <property type="entry name" value="latent-transforming growth factor beta-binding protein 1 isoform X1"/>
    <property type="match status" value="1"/>
</dbReference>
<feature type="domain" description="EGF-like" evidence="25">
    <location>
        <begin position="837"/>
        <end position="879"/>
    </location>
</feature>
<evidence type="ECO:0000256" key="15">
    <source>
        <dbReference type="ARBA" id="ARBA00038081"/>
    </source>
</evidence>
<evidence type="ECO:0000256" key="16">
    <source>
        <dbReference type="ARBA" id="ARBA00045538"/>
    </source>
</evidence>
<keyword evidence="7" id="KW-0358">Heparin-binding</keyword>
<evidence type="ECO:0000256" key="10">
    <source>
        <dbReference type="ARBA" id="ARBA00023157"/>
    </source>
</evidence>
<feature type="domain" description="EGF-like" evidence="25">
    <location>
        <begin position="1127"/>
        <end position="1168"/>
    </location>
</feature>
<feature type="compositionally biased region" description="Basic and acidic residues" evidence="23">
    <location>
        <begin position="37"/>
        <end position="52"/>
    </location>
</feature>
<dbReference type="Pfam" id="PF12661">
    <property type="entry name" value="hEGF"/>
    <property type="match status" value="1"/>
</dbReference>
<dbReference type="FunFam" id="2.10.25.10:FF:000194">
    <property type="entry name" value="Latent transforming growth factor beta binding protein 2"/>
    <property type="match status" value="2"/>
</dbReference>
<feature type="domain" description="EGF-like" evidence="25">
    <location>
        <begin position="1435"/>
        <end position="1470"/>
    </location>
</feature>
<keyword evidence="9" id="KW-0677">Repeat</keyword>
<dbReference type="PANTHER" id="PTHR24034">
    <property type="entry name" value="EGF-LIKE DOMAIN-CONTAINING PROTEIN"/>
    <property type="match status" value="1"/>
</dbReference>
<evidence type="ECO:0000256" key="8">
    <source>
        <dbReference type="ARBA" id="ARBA00022729"/>
    </source>
</evidence>
<evidence type="ECO:0000256" key="14">
    <source>
        <dbReference type="ARBA" id="ARBA00034049"/>
    </source>
</evidence>
<dbReference type="GO" id="GO:0032367">
    <property type="term" value="P:intracellular cholesterol transport"/>
    <property type="evidence" value="ECO:0007669"/>
    <property type="project" value="InterPro"/>
</dbReference>
<feature type="domain" description="EGF-like" evidence="25">
    <location>
        <begin position="1640"/>
        <end position="1676"/>
    </location>
</feature>
<feature type="disulfide bond" evidence="22">
    <location>
        <begin position="186"/>
        <end position="196"/>
    </location>
</feature>
<accession>A0A8D0R1R5</accession>
<comment type="function">
    <text evidence="18">May play an integral structural role in elastic-fiber architectural organization and/or assembly.</text>
</comment>
<evidence type="ECO:0000313" key="27">
    <source>
        <dbReference type="Ensembl" id="ENSSSCP00025005994.1"/>
    </source>
</evidence>
<dbReference type="Gene3D" id="2.10.25.10">
    <property type="entry name" value="Laminin"/>
    <property type="match status" value="15"/>
</dbReference>
<dbReference type="InterPro" id="IPR000742">
    <property type="entry name" value="EGF"/>
</dbReference>
<dbReference type="InterPro" id="IPR003172">
    <property type="entry name" value="ML_dom"/>
</dbReference>
<dbReference type="InterPro" id="IPR033916">
    <property type="entry name" value="ML_Npc2-like"/>
</dbReference>
<feature type="region of interest" description="Disordered" evidence="23">
    <location>
        <begin position="75"/>
        <end position="154"/>
    </location>
</feature>
<evidence type="ECO:0000256" key="18">
    <source>
        <dbReference type="ARBA" id="ARBA00058734"/>
    </source>
</evidence>
<feature type="disulfide bond" evidence="22">
    <location>
        <begin position="204"/>
        <end position="213"/>
    </location>
</feature>